<gene>
    <name evidence="1" type="ORF">J2Z76_002551</name>
</gene>
<evidence type="ECO:0000313" key="2">
    <source>
        <dbReference type="Proteomes" id="UP001519342"/>
    </source>
</evidence>
<keyword evidence="2" id="KW-1185">Reference proteome</keyword>
<sequence>MYNREKGKVETLMSKKIFTDKEIEILSKNKYVKSVSIKGITYSD</sequence>
<protein>
    <recommendedName>
        <fullName evidence="3">Transposase</fullName>
    </recommendedName>
</protein>
<dbReference type="EMBL" id="JAGGKS010000007">
    <property type="protein sequence ID" value="MBP1926682.1"/>
    <property type="molecule type" value="Genomic_DNA"/>
</dbReference>
<reference evidence="1 2" key="1">
    <citation type="submission" date="2021-03" db="EMBL/GenBank/DDBJ databases">
        <title>Genomic Encyclopedia of Type Strains, Phase IV (KMG-IV): sequencing the most valuable type-strain genomes for metagenomic binning, comparative biology and taxonomic classification.</title>
        <authorList>
            <person name="Goeker M."/>
        </authorList>
    </citation>
    <scope>NUCLEOTIDE SEQUENCE [LARGE SCALE GENOMIC DNA]</scope>
    <source>
        <strain evidence="1 2">DSM 24004</strain>
    </source>
</reference>
<evidence type="ECO:0000313" key="1">
    <source>
        <dbReference type="EMBL" id="MBP1926682.1"/>
    </source>
</evidence>
<name>A0ABS4GGM2_9FIRM</name>
<organism evidence="1 2">
    <name type="scientific">Sedimentibacter acidaminivorans</name>
    <dbReference type="NCBI Taxonomy" id="913099"/>
    <lineage>
        <taxon>Bacteria</taxon>
        <taxon>Bacillati</taxon>
        <taxon>Bacillota</taxon>
        <taxon>Tissierellia</taxon>
        <taxon>Sedimentibacter</taxon>
    </lineage>
</organism>
<dbReference type="Proteomes" id="UP001519342">
    <property type="component" value="Unassembled WGS sequence"/>
</dbReference>
<accession>A0ABS4GGM2</accession>
<proteinExistence type="predicted"/>
<feature type="non-terminal residue" evidence="1">
    <location>
        <position position="44"/>
    </location>
</feature>
<comment type="caution">
    <text evidence="1">The sequence shown here is derived from an EMBL/GenBank/DDBJ whole genome shotgun (WGS) entry which is preliminary data.</text>
</comment>
<evidence type="ECO:0008006" key="3">
    <source>
        <dbReference type="Google" id="ProtNLM"/>
    </source>
</evidence>